<feature type="region of interest" description="Disordered" evidence="1">
    <location>
        <begin position="187"/>
        <end position="245"/>
    </location>
</feature>
<dbReference type="EMBL" id="BMAT01002420">
    <property type="protein sequence ID" value="GFS06571.1"/>
    <property type="molecule type" value="Genomic_DNA"/>
</dbReference>
<gene>
    <name evidence="2" type="ORF">ElyMa_001228200</name>
</gene>
<protein>
    <submittedName>
        <fullName evidence="2">Uncharacterized protein</fullName>
    </submittedName>
</protein>
<comment type="caution">
    <text evidence="2">The sequence shown here is derived from an EMBL/GenBank/DDBJ whole genome shotgun (WGS) entry which is preliminary data.</text>
</comment>
<evidence type="ECO:0000313" key="3">
    <source>
        <dbReference type="Proteomes" id="UP000762676"/>
    </source>
</evidence>
<dbReference type="AlphaFoldDB" id="A0AAV4IAQ4"/>
<sequence length="245" mass="27577">MVELLEYQYIQDFELPEPDPWSEPLPIPILGYLLNSTPPSTTLSIATSATHGHSHHIHSQHCHDFHHWRGKYSGINNGHDHFHQHSPFSASSITSSNFNNFSTTSSELTVANSNRPISAMASKTSLSSNSIAPLGKNDKLKSISDTKLHRLSPDSKSHQNHRQHFRHGFASHFANFPEVLKSRLSSKRPLGKNSVDDAMHKDYLPLSMDTPRDSEDDYNNEDDVGDSRDLLDEKDLRKSTSCNIQ</sequence>
<feature type="compositionally biased region" description="Acidic residues" evidence="1">
    <location>
        <begin position="214"/>
        <end position="224"/>
    </location>
</feature>
<keyword evidence="3" id="KW-1185">Reference proteome</keyword>
<name>A0AAV4IAQ4_9GAST</name>
<organism evidence="2 3">
    <name type="scientific">Elysia marginata</name>
    <dbReference type="NCBI Taxonomy" id="1093978"/>
    <lineage>
        <taxon>Eukaryota</taxon>
        <taxon>Metazoa</taxon>
        <taxon>Spiralia</taxon>
        <taxon>Lophotrochozoa</taxon>
        <taxon>Mollusca</taxon>
        <taxon>Gastropoda</taxon>
        <taxon>Heterobranchia</taxon>
        <taxon>Euthyneura</taxon>
        <taxon>Panpulmonata</taxon>
        <taxon>Sacoglossa</taxon>
        <taxon>Placobranchoidea</taxon>
        <taxon>Plakobranchidae</taxon>
        <taxon>Elysia</taxon>
    </lineage>
</organism>
<dbReference type="Proteomes" id="UP000762676">
    <property type="component" value="Unassembled WGS sequence"/>
</dbReference>
<evidence type="ECO:0000313" key="2">
    <source>
        <dbReference type="EMBL" id="GFS06571.1"/>
    </source>
</evidence>
<evidence type="ECO:0000256" key="1">
    <source>
        <dbReference type="SAM" id="MobiDB-lite"/>
    </source>
</evidence>
<feature type="compositionally biased region" description="Polar residues" evidence="1">
    <location>
        <begin position="122"/>
        <end position="131"/>
    </location>
</feature>
<proteinExistence type="predicted"/>
<reference evidence="2 3" key="1">
    <citation type="journal article" date="2021" name="Elife">
        <title>Chloroplast acquisition without the gene transfer in kleptoplastic sea slugs, Plakobranchus ocellatus.</title>
        <authorList>
            <person name="Maeda T."/>
            <person name="Takahashi S."/>
            <person name="Yoshida T."/>
            <person name="Shimamura S."/>
            <person name="Takaki Y."/>
            <person name="Nagai Y."/>
            <person name="Toyoda A."/>
            <person name="Suzuki Y."/>
            <person name="Arimoto A."/>
            <person name="Ishii H."/>
            <person name="Satoh N."/>
            <person name="Nishiyama T."/>
            <person name="Hasebe M."/>
            <person name="Maruyama T."/>
            <person name="Minagawa J."/>
            <person name="Obokata J."/>
            <person name="Shigenobu S."/>
        </authorList>
    </citation>
    <scope>NUCLEOTIDE SEQUENCE [LARGE SCALE GENOMIC DNA]</scope>
</reference>
<feature type="compositionally biased region" description="Basic and acidic residues" evidence="1">
    <location>
        <begin position="194"/>
        <end position="203"/>
    </location>
</feature>
<feature type="region of interest" description="Disordered" evidence="1">
    <location>
        <begin position="122"/>
        <end position="142"/>
    </location>
</feature>
<feature type="compositionally biased region" description="Basic and acidic residues" evidence="1">
    <location>
        <begin position="225"/>
        <end position="238"/>
    </location>
</feature>
<accession>A0AAV4IAQ4</accession>